<gene>
    <name evidence="2" type="ORF">LINF_220005100</name>
</gene>
<dbReference type="Proteomes" id="UP000255414">
    <property type="component" value="Chromosome 22"/>
</dbReference>
<dbReference type="VEuPathDB" id="TriTrypDB:LINF_220005100"/>
<reference evidence="2" key="1">
    <citation type="submission" date="2020-06" db="EMBL/GenBank/DDBJ databases">
        <authorList>
            <person name="Gonzalez-de la Fuente S."/>
            <person name="Peiro-Pastor R."/>
            <person name="Rastrojo A."/>
            <person name="Moreno J."/>
            <person name="Carrasco-Ramiro F."/>
            <person name="Requena JM."/>
            <person name="Aguado B."/>
        </authorList>
    </citation>
    <scope>NUCLEOTIDE SEQUENCE</scope>
</reference>
<evidence type="ECO:0000256" key="1">
    <source>
        <dbReference type="SAM" id="MobiDB-lite"/>
    </source>
</evidence>
<feature type="compositionally biased region" description="Basic and acidic residues" evidence="1">
    <location>
        <begin position="71"/>
        <end position="83"/>
    </location>
</feature>
<dbReference type="EMBL" id="LR812955">
    <property type="protein sequence ID" value="CAC9487372.1"/>
    <property type="molecule type" value="Genomic_DNA"/>
</dbReference>
<accession>A0A6L0XDC2</accession>
<proteinExistence type="predicted"/>
<organism evidence="2 3">
    <name type="scientific">Leishmania infantum</name>
    <dbReference type="NCBI Taxonomy" id="5671"/>
    <lineage>
        <taxon>Eukaryota</taxon>
        <taxon>Discoba</taxon>
        <taxon>Euglenozoa</taxon>
        <taxon>Kinetoplastea</taxon>
        <taxon>Metakinetoplastina</taxon>
        <taxon>Trypanosomatida</taxon>
        <taxon>Trypanosomatidae</taxon>
        <taxon>Leishmaniinae</taxon>
        <taxon>Leishmania</taxon>
    </lineage>
</organism>
<feature type="region of interest" description="Disordered" evidence="1">
    <location>
        <begin position="63"/>
        <end position="83"/>
    </location>
</feature>
<evidence type="ECO:0000313" key="3">
    <source>
        <dbReference type="Proteomes" id="UP000255414"/>
    </source>
</evidence>
<evidence type="ECO:0000313" key="2">
    <source>
        <dbReference type="EMBL" id="CAC9487372.1"/>
    </source>
</evidence>
<sequence>MHASCKLQRNIVLVSAVINADGGGLGNVLHDVVLTVYVGFVGRKTVDWLMKLKTAHAKRKRQSRRFLINGERNESGMQKGKER</sequence>
<protein>
    <submittedName>
        <fullName evidence="2">Cytochrome_b5-like_Heme /Steroid_binding_domain_containing_protein_-_putative</fullName>
    </submittedName>
</protein>
<name>A0A6L0XDC2_LEIIN</name>
<dbReference type="AlphaFoldDB" id="A0A6L0XDC2"/>